<accession>A0AAE3T941</accession>
<feature type="signal peptide" evidence="4">
    <location>
        <begin position="1"/>
        <end position="24"/>
    </location>
</feature>
<evidence type="ECO:0000313" key="5">
    <source>
        <dbReference type="EMBL" id="MDF0601807.1"/>
    </source>
</evidence>
<dbReference type="PANTHER" id="PTHR38340">
    <property type="entry name" value="S-LAYER PROTEIN"/>
    <property type="match status" value="1"/>
</dbReference>
<comment type="subcellular location">
    <subcellularLocation>
        <location evidence="1">Secreted</location>
    </subcellularLocation>
</comment>
<feature type="chain" id="PRO_5042155650" evidence="4">
    <location>
        <begin position="25"/>
        <end position="556"/>
    </location>
</feature>
<comment type="caution">
    <text evidence="5">The sequence shown here is derived from an EMBL/GenBank/DDBJ whole genome shotgun (WGS) entry which is preliminary data.</text>
</comment>
<name>A0AAE3T941_9RHOB</name>
<dbReference type="SUPFAM" id="SSF51120">
    <property type="entry name" value="beta-Roll"/>
    <property type="match status" value="1"/>
</dbReference>
<dbReference type="PANTHER" id="PTHR38340:SF1">
    <property type="entry name" value="S-LAYER PROTEIN"/>
    <property type="match status" value="1"/>
</dbReference>
<dbReference type="PROSITE" id="PS00330">
    <property type="entry name" value="HEMOLYSIN_CALCIUM"/>
    <property type="match status" value="1"/>
</dbReference>
<dbReference type="GO" id="GO:0005509">
    <property type="term" value="F:calcium ion binding"/>
    <property type="evidence" value="ECO:0007669"/>
    <property type="project" value="InterPro"/>
</dbReference>
<protein>
    <submittedName>
        <fullName evidence="5">Calcium-binding protein</fullName>
    </submittedName>
</protein>
<keyword evidence="4" id="KW-0732">Signal</keyword>
<keyword evidence="2" id="KW-0964">Secreted</keyword>
<dbReference type="RefSeq" id="WP_275567947.1">
    <property type="nucleotide sequence ID" value="NZ_JARGYC010000035.1"/>
</dbReference>
<dbReference type="EMBL" id="JARGYC010000035">
    <property type="protein sequence ID" value="MDF0601807.1"/>
    <property type="molecule type" value="Genomic_DNA"/>
</dbReference>
<gene>
    <name evidence="5" type="ORF">P1J78_13760</name>
</gene>
<dbReference type="InterPro" id="IPR001343">
    <property type="entry name" value="Hemolysn_Ca-bd"/>
</dbReference>
<evidence type="ECO:0000256" key="3">
    <source>
        <dbReference type="SAM" id="MobiDB-lite"/>
    </source>
</evidence>
<dbReference type="InterPro" id="IPR011049">
    <property type="entry name" value="Serralysin-like_metalloprot_C"/>
</dbReference>
<evidence type="ECO:0000256" key="4">
    <source>
        <dbReference type="SAM" id="SignalP"/>
    </source>
</evidence>
<dbReference type="PRINTS" id="PR00313">
    <property type="entry name" value="CABNDNGRPT"/>
</dbReference>
<feature type="region of interest" description="Disordered" evidence="3">
    <location>
        <begin position="22"/>
        <end position="47"/>
    </location>
</feature>
<feature type="region of interest" description="Disordered" evidence="3">
    <location>
        <begin position="260"/>
        <end position="286"/>
    </location>
</feature>
<evidence type="ECO:0000256" key="2">
    <source>
        <dbReference type="ARBA" id="ARBA00022525"/>
    </source>
</evidence>
<dbReference type="Proteomes" id="UP001220964">
    <property type="component" value="Unassembled WGS sequence"/>
</dbReference>
<dbReference type="AlphaFoldDB" id="A0AAE3T941"/>
<evidence type="ECO:0000313" key="6">
    <source>
        <dbReference type="Proteomes" id="UP001220964"/>
    </source>
</evidence>
<feature type="region of interest" description="Disordered" evidence="3">
    <location>
        <begin position="165"/>
        <end position="226"/>
    </location>
</feature>
<proteinExistence type="predicted"/>
<dbReference type="Gene3D" id="2.150.10.10">
    <property type="entry name" value="Serralysin-like metalloprotease, C-terminal"/>
    <property type="match status" value="3"/>
</dbReference>
<sequence>MLAALLLLGVLPFAAMPLMETRGAADDDDTGPPPPDPEPESAEDWGPLLDEAAPAAEAEGARYVLDAGPGDAVLPAFEPGVDSVEIDLTGQAGDLYFDTAEDAEGATLSFSLGEDVLTLRFPGLSAVPAGDVTLALDDEATGERYAISLRDAALFLGEAEAAEAGMPTGGVLDPTDPEEPDGPGPETEGDVLDPSDPEAPGDPGPEVTGEVLDPTDPDAPDVPDGTAGLAELMARDSGNLFGLGAALDAADAAGLAETRLGDGDDTLTLPEDGSGEAGRLDLSEGTPVLSSQGTIAVVDAGDGADSVTAGDAAAYLFGGAGDDALHSGEGAAALYGGDGRDVLDGQASAAGVYLDGGAGDDTVTGGAGADVLEGGEPVPGMAGNDVMAGGAGDDLIRGGLGADQLEGGDGDDVIDHLGLAEEREVEEHREFAWHVDGGEVDSLSGGAGDDTLILGDADIAEGGAGDDLFWVYTTGADPVEVTDFALGEDFLRVSLDPQIGENGDPAVTVEPSADGADALVTVNGDLVAILRGAPGATASDVYAEVAPDIFPAGPGT</sequence>
<keyword evidence="6" id="KW-1185">Reference proteome</keyword>
<dbReference type="Pfam" id="PF00353">
    <property type="entry name" value="HemolysinCabind"/>
    <property type="match status" value="5"/>
</dbReference>
<dbReference type="InterPro" id="IPR018511">
    <property type="entry name" value="Hemolysin-typ_Ca-bd_CS"/>
</dbReference>
<evidence type="ECO:0000256" key="1">
    <source>
        <dbReference type="ARBA" id="ARBA00004613"/>
    </source>
</evidence>
<dbReference type="InterPro" id="IPR050557">
    <property type="entry name" value="RTX_toxin/Mannuronan_C5-epim"/>
</dbReference>
<feature type="compositionally biased region" description="Acidic residues" evidence="3">
    <location>
        <begin position="175"/>
        <end position="196"/>
    </location>
</feature>
<organism evidence="5 6">
    <name type="scientific">Psychromarinibacter sediminicola</name>
    <dbReference type="NCBI Taxonomy" id="3033385"/>
    <lineage>
        <taxon>Bacteria</taxon>
        <taxon>Pseudomonadati</taxon>
        <taxon>Pseudomonadota</taxon>
        <taxon>Alphaproteobacteria</taxon>
        <taxon>Rhodobacterales</taxon>
        <taxon>Paracoccaceae</taxon>
        <taxon>Psychromarinibacter</taxon>
    </lineage>
</organism>
<reference evidence="5" key="1">
    <citation type="submission" date="2023-03" db="EMBL/GenBank/DDBJ databases">
        <title>Multiphase analysis and comparison of six strains from genera Psychromarinibacter, Lutimaribacter, and Maritimibacter, including a novel species: Psychromarinibacter sediminicola sp. nov.</title>
        <authorList>
            <person name="Wang Y.-H."/>
            <person name="Ye M.-Q."/>
            <person name="Du Z.-J."/>
        </authorList>
    </citation>
    <scope>NUCLEOTIDE SEQUENCE</scope>
    <source>
        <strain evidence="5">C21-152</strain>
    </source>
</reference>
<dbReference type="GO" id="GO:0005576">
    <property type="term" value="C:extracellular region"/>
    <property type="evidence" value="ECO:0007669"/>
    <property type="project" value="UniProtKB-SubCell"/>
</dbReference>